<name>A0A8H7WFW4_9HELO</name>
<comment type="caution">
    <text evidence="1">The sequence shown here is derived from an EMBL/GenBank/DDBJ whole genome shotgun (WGS) entry which is preliminary data.</text>
</comment>
<keyword evidence="2" id="KW-1185">Reference proteome</keyword>
<reference evidence="1" key="1">
    <citation type="submission" date="2021-02" db="EMBL/GenBank/DDBJ databases">
        <title>Genome sequence Cadophora malorum strain M34.</title>
        <authorList>
            <person name="Stefanovic E."/>
            <person name="Vu D."/>
            <person name="Scully C."/>
            <person name="Dijksterhuis J."/>
            <person name="Roader J."/>
            <person name="Houbraken J."/>
        </authorList>
    </citation>
    <scope>NUCLEOTIDE SEQUENCE</scope>
    <source>
        <strain evidence="1">M34</strain>
    </source>
</reference>
<accession>A0A8H7WFW4</accession>
<evidence type="ECO:0000313" key="1">
    <source>
        <dbReference type="EMBL" id="KAG4424095.1"/>
    </source>
</evidence>
<proteinExistence type="predicted"/>
<dbReference type="AlphaFoldDB" id="A0A8H7WFW4"/>
<gene>
    <name evidence="1" type="ORF">IFR04_002791</name>
</gene>
<evidence type="ECO:0008006" key="3">
    <source>
        <dbReference type="Google" id="ProtNLM"/>
    </source>
</evidence>
<dbReference type="PANTHER" id="PTHR42085:SF1">
    <property type="entry name" value="F-BOX DOMAIN-CONTAINING PROTEIN"/>
    <property type="match status" value="1"/>
</dbReference>
<dbReference type="Proteomes" id="UP000664132">
    <property type="component" value="Unassembled WGS sequence"/>
</dbReference>
<dbReference type="InterPro" id="IPR038883">
    <property type="entry name" value="AN11006-like"/>
</dbReference>
<organism evidence="1 2">
    <name type="scientific">Cadophora malorum</name>
    <dbReference type="NCBI Taxonomy" id="108018"/>
    <lineage>
        <taxon>Eukaryota</taxon>
        <taxon>Fungi</taxon>
        <taxon>Dikarya</taxon>
        <taxon>Ascomycota</taxon>
        <taxon>Pezizomycotina</taxon>
        <taxon>Leotiomycetes</taxon>
        <taxon>Helotiales</taxon>
        <taxon>Ploettnerulaceae</taxon>
        <taxon>Cadophora</taxon>
    </lineage>
</organism>
<sequence length="263" mass="30190">MQDPAMMIADMSESTLAQSPPTNLVFPQVEPLSFQTLPYELRQHIYSYIFTRRSDVLVSRFPYSDYKGPGCRCGEGLSLTNQLFYSETRHLFYQHARFSFKTPMSCNRFLDGISHHIKHIGALSITFEYFEIYLLRSIFNKFPPDSRLHTLHLDYTSQLVRPGPGPIYLPSVQERDANIAYDISFRPEIHPLSKLKYVRRLTVVGDIESEEMQEVVVKLSLKIENAARREGVFAKKTEVSELTYFGKSQILFGIAHPSLNAGP</sequence>
<dbReference type="OrthoDB" id="3526875at2759"/>
<dbReference type="PANTHER" id="PTHR42085">
    <property type="entry name" value="F-BOX DOMAIN-CONTAINING PROTEIN"/>
    <property type="match status" value="1"/>
</dbReference>
<evidence type="ECO:0000313" key="2">
    <source>
        <dbReference type="Proteomes" id="UP000664132"/>
    </source>
</evidence>
<protein>
    <recommendedName>
        <fullName evidence="3">F-box domain-containing protein</fullName>
    </recommendedName>
</protein>
<dbReference type="EMBL" id="JAFJYH010000025">
    <property type="protein sequence ID" value="KAG4424095.1"/>
    <property type="molecule type" value="Genomic_DNA"/>
</dbReference>